<dbReference type="InterPro" id="IPR000253">
    <property type="entry name" value="FHA_dom"/>
</dbReference>
<name>A0A8C0ZDE4_CYACU</name>
<dbReference type="SMART" id="SM00240">
    <property type="entry name" value="FHA"/>
    <property type="match status" value="1"/>
</dbReference>
<reference evidence="2" key="1">
    <citation type="submission" date="2025-08" db="UniProtKB">
        <authorList>
            <consortium name="Ensembl"/>
        </authorList>
    </citation>
    <scope>IDENTIFICATION</scope>
</reference>
<reference evidence="2" key="2">
    <citation type="submission" date="2025-09" db="UniProtKB">
        <authorList>
            <consortium name="Ensembl"/>
        </authorList>
    </citation>
    <scope>IDENTIFICATION</scope>
</reference>
<evidence type="ECO:0000259" key="1">
    <source>
        <dbReference type="PROSITE" id="PS50006"/>
    </source>
</evidence>
<dbReference type="PANTHER" id="PTHR23308">
    <property type="entry name" value="NUCLEAR INHIBITOR OF PROTEIN PHOSPHATASE-1"/>
    <property type="match status" value="1"/>
</dbReference>
<evidence type="ECO:0000313" key="3">
    <source>
        <dbReference type="Proteomes" id="UP000694410"/>
    </source>
</evidence>
<dbReference type="Ensembl" id="ENSCCET00000018899.1">
    <property type="protein sequence ID" value="ENSCCEP00000012125.1"/>
    <property type="gene ID" value="ENSCCEG00000011739.1"/>
</dbReference>
<sequence>MSLDDSWFLVGRLPGCALSLEHPSVSRHHAVLHGADAAGFYVYDLGSTHGTFLNKARVPPRTYCRVRVGHGLRFGVVLYEMKSGNI</sequence>
<protein>
    <recommendedName>
        <fullName evidence="1">FHA domain-containing protein</fullName>
    </recommendedName>
</protein>
<dbReference type="InterPro" id="IPR050923">
    <property type="entry name" value="Cell_Proc_Reg/RNA_Proc"/>
</dbReference>
<dbReference type="Gene3D" id="2.60.200.20">
    <property type="match status" value="1"/>
</dbReference>
<dbReference type="SUPFAM" id="SSF49879">
    <property type="entry name" value="SMAD/FHA domain"/>
    <property type="match status" value="1"/>
</dbReference>
<dbReference type="Proteomes" id="UP000694410">
    <property type="component" value="Unplaced"/>
</dbReference>
<dbReference type="InterPro" id="IPR008984">
    <property type="entry name" value="SMAD_FHA_dom_sf"/>
</dbReference>
<dbReference type="Pfam" id="PF00498">
    <property type="entry name" value="FHA"/>
    <property type="match status" value="1"/>
</dbReference>
<organism evidence="2 3">
    <name type="scientific">Cyanistes caeruleus</name>
    <name type="common">Eurasian blue tit</name>
    <name type="synonym">Parus caeruleus</name>
    <dbReference type="NCBI Taxonomy" id="156563"/>
    <lineage>
        <taxon>Eukaryota</taxon>
        <taxon>Metazoa</taxon>
        <taxon>Chordata</taxon>
        <taxon>Craniata</taxon>
        <taxon>Vertebrata</taxon>
        <taxon>Euteleostomi</taxon>
        <taxon>Archelosauria</taxon>
        <taxon>Archosauria</taxon>
        <taxon>Dinosauria</taxon>
        <taxon>Saurischia</taxon>
        <taxon>Theropoda</taxon>
        <taxon>Coelurosauria</taxon>
        <taxon>Aves</taxon>
        <taxon>Neognathae</taxon>
        <taxon>Neoaves</taxon>
        <taxon>Telluraves</taxon>
        <taxon>Australaves</taxon>
        <taxon>Passeriformes</taxon>
        <taxon>Paridae</taxon>
        <taxon>Cyanistes</taxon>
    </lineage>
</organism>
<keyword evidence="3" id="KW-1185">Reference proteome</keyword>
<evidence type="ECO:0000313" key="2">
    <source>
        <dbReference type="Ensembl" id="ENSCCEP00000012125.1"/>
    </source>
</evidence>
<dbReference type="AlphaFoldDB" id="A0A8C0ZDE4"/>
<dbReference type="PROSITE" id="PS50006">
    <property type="entry name" value="FHA_DOMAIN"/>
    <property type="match status" value="1"/>
</dbReference>
<accession>A0A8C0ZDE4</accession>
<feature type="domain" description="FHA" evidence="1">
    <location>
        <begin position="8"/>
        <end position="58"/>
    </location>
</feature>
<proteinExistence type="predicted"/>